<reference evidence="1" key="1">
    <citation type="submission" date="2020-11" db="EMBL/GenBank/DDBJ databases">
        <title>Adaptations for nitrogen fixation in a non-lichenized fungal sporocarp promotes dispersal by wood-feeding termites.</title>
        <authorList>
            <consortium name="DOE Joint Genome Institute"/>
            <person name="Koch R.A."/>
            <person name="Yoon G."/>
            <person name="Arayal U."/>
            <person name="Lail K."/>
            <person name="Amirebrahimi M."/>
            <person name="Labutti K."/>
            <person name="Lipzen A."/>
            <person name="Riley R."/>
            <person name="Barry K."/>
            <person name="Henrissat B."/>
            <person name="Grigoriev I.V."/>
            <person name="Herr J.R."/>
            <person name="Aime M.C."/>
        </authorList>
    </citation>
    <scope>NUCLEOTIDE SEQUENCE</scope>
    <source>
        <strain evidence="1">MCA 3950</strain>
    </source>
</reference>
<dbReference type="GeneID" id="66106668"/>
<accession>A0A9P7VLS8</accession>
<dbReference type="Proteomes" id="UP000812287">
    <property type="component" value="Unassembled WGS sequence"/>
</dbReference>
<protein>
    <submittedName>
        <fullName evidence="1">Uncharacterized protein</fullName>
    </submittedName>
</protein>
<evidence type="ECO:0000313" key="1">
    <source>
        <dbReference type="EMBL" id="KAG7443536.1"/>
    </source>
</evidence>
<evidence type="ECO:0000313" key="2">
    <source>
        <dbReference type="Proteomes" id="UP000812287"/>
    </source>
</evidence>
<proteinExistence type="predicted"/>
<keyword evidence="2" id="KW-1185">Reference proteome</keyword>
<dbReference type="AlphaFoldDB" id="A0A9P7VLS8"/>
<organism evidence="1 2">
    <name type="scientific">Guyanagaster necrorhizus</name>
    <dbReference type="NCBI Taxonomy" id="856835"/>
    <lineage>
        <taxon>Eukaryota</taxon>
        <taxon>Fungi</taxon>
        <taxon>Dikarya</taxon>
        <taxon>Basidiomycota</taxon>
        <taxon>Agaricomycotina</taxon>
        <taxon>Agaricomycetes</taxon>
        <taxon>Agaricomycetidae</taxon>
        <taxon>Agaricales</taxon>
        <taxon>Marasmiineae</taxon>
        <taxon>Physalacriaceae</taxon>
        <taxon>Guyanagaster</taxon>
    </lineage>
</organism>
<gene>
    <name evidence="1" type="ORF">BT62DRAFT_921995</name>
</gene>
<sequence length="114" mass="12683">MAAGSQEGRIGNGSLESTDRSFQGAYNLKEGYVGHGMTERVAYHFGKLQKMLADISYEDRLHLTSIDLTSHNAINEDKKDEISRQLCKLWSGTGEIPQKAATMLPPMCHHKCET</sequence>
<dbReference type="EMBL" id="MU250545">
    <property type="protein sequence ID" value="KAG7443536.1"/>
    <property type="molecule type" value="Genomic_DNA"/>
</dbReference>
<name>A0A9P7VLS8_9AGAR</name>
<dbReference type="RefSeq" id="XP_043037036.1">
    <property type="nucleotide sequence ID" value="XM_043184371.1"/>
</dbReference>
<comment type="caution">
    <text evidence="1">The sequence shown here is derived from an EMBL/GenBank/DDBJ whole genome shotgun (WGS) entry which is preliminary data.</text>
</comment>